<feature type="binding site" evidence="10">
    <location>
        <position position="248"/>
    </location>
    <ligand>
        <name>Mn(2+)</name>
        <dbReference type="ChEBI" id="CHEBI:29035"/>
    </ligand>
</feature>
<dbReference type="InterPro" id="IPR050646">
    <property type="entry name" value="Cas1"/>
</dbReference>
<dbReference type="GO" id="GO:0004520">
    <property type="term" value="F:DNA endonuclease activity"/>
    <property type="evidence" value="ECO:0007669"/>
    <property type="project" value="InterPro"/>
</dbReference>
<comment type="function">
    <text evidence="10">CRISPR (clustered regularly interspaced short palindromic repeat), is an adaptive immune system that provides protection against mobile genetic elements (viruses, transposable elements and conjugative plasmids). CRISPR clusters contain spacers, sequences complementary to antecedent mobile elements, and target invading nucleic acids. CRISPR clusters are transcribed and processed into CRISPR RNA (crRNA). Acts as a dsDNA endonuclease. Involved in the integration of spacer DNA into the CRISPR cassette.</text>
</comment>
<dbReference type="EC" id="3.1.-.-" evidence="10"/>
<dbReference type="GeneID" id="93365045"/>
<feature type="binding site" evidence="10">
    <location>
        <position position="233"/>
    </location>
    <ligand>
        <name>Mn(2+)</name>
        <dbReference type="ChEBI" id="CHEBI:29035"/>
    </ligand>
</feature>
<reference evidence="11 12" key="1">
    <citation type="submission" date="2009-04" db="EMBL/GenBank/DDBJ databases">
        <authorList>
            <person name="Sebastian Y."/>
            <person name="Madupu R."/>
            <person name="Durkin A.S."/>
            <person name="Torralba M."/>
            <person name="Methe B."/>
            <person name="Sutton G.G."/>
            <person name="Strausberg R.L."/>
            <person name="Nelson K.E."/>
        </authorList>
    </citation>
    <scope>NUCLEOTIDE SEQUENCE [LARGE SCALE GENOMIC DNA]</scope>
    <source>
        <strain evidence="12">ATCC 35406 / BCRC 14492 / JCM 8526 / NCTC 13058 / HG 370</strain>
    </source>
</reference>
<evidence type="ECO:0000256" key="5">
    <source>
        <dbReference type="ARBA" id="ARBA00022842"/>
    </source>
</evidence>
<keyword evidence="1 10" id="KW-0540">Nuclease</keyword>
<gene>
    <name evidence="10 11" type="primary">cas1</name>
    <name evidence="11" type="ORF">POREN0001_0857</name>
</gene>
<feature type="binding site" evidence="10">
    <location>
        <position position="167"/>
    </location>
    <ligand>
        <name>Mn(2+)</name>
        <dbReference type="ChEBI" id="CHEBI:29035"/>
    </ligand>
</feature>
<evidence type="ECO:0000256" key="10">
    <source>
        <dbReference type="HAMAP-Rule" id="MF_01470"/>
    </source>
</evidence>
<dbReference type="Pfam" id="PF01867">
    <property type="entry name" value="Cas_Cas1"/>
    <property type="match status" value="1"/>
</dbReference>
<sequence>MRKLLNTLYVLSPNAYLQKDGENVVVRIDDQESFRIPIINLESIISFSYLGASPGLMNLCTRCGVTLSFHTPRGQYIGSLEGEVRGNVLLRRTQFRYADDEVMSSHYAAAFIAGKIANQRSVLARFLRDHRPEDSVSIRLQEVITQLKILIQTLSRRSSRAQVMGVEGTAAQLYFGVFQHLILNKEFSFSGRSKRPPKDAINTLLSLFYTMLSHDVRSALNSVGLDPYVGFLHTDRPGRPSLALDLMEELRAYMVDRFVLSIVNKRQVRPSDFIEYGEEEIRLRDETRKDLIGLWQKRKKEEITHPYLNERIPLGLLPYTQAMLLARAVRGELEDYPVFLIQ</sequence>
<dbReference type="Proteomes" id="UP000004295">
    <property type="component" value="Unassembled WGS sequence"/>
</dbReference>
<name>C3JB27_POREA</name>
<comment type="subunit">
    <text evidence="9 10">Homodimer, forms a heterotetramer with a Cas2 homodimer.</text>
</comment>
<dbReference type="NCBIfam" id="TIGR00287">
    <property type="entry name" value="cas1"/>
    <property type="match status" value="1"/>
</dbReference>
<evidence type="ECO:0000256" key="3">
    <source>
        <dbReference type="ARBA" id="ARBA00022759"/>
    </source>
</evidence>
<dbReference type="GO" id="GO:0016787">
    <property type="term" value="F:hydrolase activity"/>
    <property type="evidence" value="ECO:0007669"/>
    <property type="project" value="UniProtKB-KW"/>
</dbReference>
<comment type="cofactor">
    <cofactor evidence="10">
        <name>Mg(2+)</name>
        <dbReference type="ChEBI" id="CHEBI:18420"/>
    </cofactor>
    <cofactor evidence="10">
        <name>Mn(2+)</name>
        <dbReference type="ChEBI" id="CHEBI:29035"/>
    </cofactor>
</comment>
<keyword evidence="7 10" id="KW-0238">DNA-binding</keyword>
<organism evidence="11 12">
    <name type="scientific">Porphyromonas endodontalis (strain ATCC 35406 / DSM 24491 / JCM 8526 / CCUG 16442 / BCRC 14492 / NCTC 13058 / HG 370)</name>
    <name type="common">Bacteroides endodontalis</name>
    <dbReference type="NCBI Taxonomy" id="553175"/>
    <lineage>
        <taxon>Bacteria</taxon>
        <taxon>Pseudomonadati</taxon>
        <taxon>Bacteroidota</taxon>
        <taxon>Bacteroidia</taxon>
        <taxon>Bacteroidales</taxon>
        <taxon>Porphyromonadaceae</taxon>
        <taxon>Porphyromonas</taxon>
    </lineage>
</organism>
<dbReference type="STRING" id="553175.POREN0001_0857"/>
<dbReference type="InterPro" id="IPR019856">
    <property type="entry name" value="CRISPR-assoc_Cas1_DVULG"/>
</dbReference>
<evidence type="ECO:0000256" key="6">
    <source>
        <dbReference type="ARBA" id="ARBA00023118"/>
    </source>
</evidence>
<dbReference type="AlphaFoldDB" id="C3JB27"/>
<accession>C3JB27</accession>
<evidence type="ECO:0000256" key="9">
    <source>
        <dbReference type="ARBA" id="ARBA00038592"/>
    </source>
</evidence>
<keyword evidence="4 10" id="KW-0378">Hydrolase</keyword>
<dbReference type="RefSeq" id="WP_004333874.1">
    <property type="nucleotide sequence ID" value="NZ_ACNN01000023.1"/>
</dbReference>
<dbReference type="PANTHER" id="PTHR34353:SF2">
    <property type="entry name" value="CRISPR-ASSOCIATED ENDONUCLEASE CAS1 1"/>
    <property type="match status" value="1"/>
</dbReference>
<dbReference type="InterPro" id="IPR002729">
    <property type="entry name" value="CRISPR-assoc_Cas1"/>
</dbReference>
<evidence type="ECO:0000256" key="2">
    <source>
        <dbReference type="ARBA" id="ARBA00022723"/>
    </source>
</evidence>
<keyword evidence="12" id="KW-1185">Reference proteome</keyword>
<dbReference type="GO" id="GO:0046872">
    <property type="term" value="F:metal ion binding"/>
    <property type="evidence" value="ECO:0007669"/>
    <property type="project" value="UniProtKB-UniRule"/>
</dbReference>
<dbReference type="PANTHER" id="PTHR34353">
    <property type="entry name" value="CRISPR-ASSOCIATED ENDONUCLEASE CAS1 1"/>
    <property type="match status" value="1"/>
</dbReference>
<dbReference type="Gene3D" id="3.100.10.20">
    <property type="entry name" value="CRISPR-associated endonuclease Cas1, N-terminal domain"/>
    <property type="match status" value="1"/>
</dbReference>
<dbReference type="InterPro" id="IPR042211">
    <property type="entry name" value="CRISPR-assoc_Cas1_N"/>
</dbReference>
<keyword evidence="8 10" id="KW-0464">Manganese</keyword>
<dbReference type="HAMAP" id="MF_01470">
    <property type="entry name" value="Cas1"/>
    <property type="match status" value="1"/>
</dbReference>
<dbReference type="eggNOG" id="COG1518">
    <property type="taxonomic scope" value="Bacteria"/>
</dbReference>
<dbReference type="EMBL" id="ACNN01000023">
    <property type="protein sequence ID" value="EEN82617.1"/>
    <property type="molecule type" value="Genomic_DNA"/>
</dbReference>
<evidence type="ECO:0000256" key="4">
    <source>
        <dbReference type="ARBA" id="ARBA00022801"/>
    </source>
</evidence>
<dbReference type="InterPro" id="IPR042206">
    <property type="entry name" value="CRISPR-assoc_Cas1_C"/>
</dbReference>
<comment type="similarity">
    <text evidence="10">Belongs to the CRISPR-associated endonuclease Cas1 family.</text>
</comment>
<dbReference type="GO" id="GO:0003677">
    <property type="term" value="F:DNA binding"/>
    <property type="evidence" value="ECO:0007669"/>
    <property type="project" value="UniProtKB-KW"/>
</dbReference>
<comment type="caution">
    <text evidence="11">The sequence shown here is derived from an EMBL/GenBank/DDBJ whole genome shotgun (WGS) entry which is preliminary data.</text>
</comment>
<keyword evidence="6 10" id="KW-0051">Antiviral defense</keyword>
<dbReference type="NCBIfam" id="TIGR03640">
    <property type="entry name" value="cas1_DVULG"/>
    <property type="match status" value="1"/>
</dbReference>
<dbReference type="GO" id="GO:0043571">
    <property type="term" value="P:maintenance of CRISPR repeat elements"/>
    <property type="evidence" value="ECO:0007669"/>
    <property type="project" value="UniProtKB-UniRule"/>
</dbReference>
<proteinExistence type="inferred from homology"/>
<keyword evidence="5 10" id="KW-0460">Magnesium</keyword>
<protein>
    <recommendedName>
        <fullName evidence="10">CRISPR-associated endonuclease Cas1</fullName>
        <ecNumber evidence="10">3.1.-.-</ecNumber>
    </recommendedName>
</protein>
<evidence type="ECO:0000313" key="12">
    <source>
        <dbReference type="Proteomes" id="UP000004295"/>
    </source>
</evidence>
<dbReference type="GO" id="GO:0051607">
    <property type="term" value="P:defense response to virus"/>
    <property type="evidence" value="ECO:0007669"/>
    <property type="project" value="UniProtKB-UniRule"/>
</dbReference>
<dbReference type="Gene3D" id="1.20.120.920">
    <property type="entry name" value="CRISPR-associated endonuclease Cas1, C-terminal domain"/>
    <property type="match status" value="1"/>
</dbReference>
<evidence type="ECO:0000256" key="8">
    <source>
        <dbReference type="ARBA" id="ARBA00023211"/>
    </source>
</evidence>
<keyword evidence="3 10" id="KW-0255">Endonuclease</keyword>
<evidence type="ECO:0000256" key="7">
    <source>
        <dbReference type="ARBA" id="ARBA00023125"/>
    </source>
</evidence>
<evidence type="ECO:0000256" key="1">
    <source>
        <dbReference type="ARBA" id="ARBA00022722"/>
    </source>
</evidence>
<evidence type="ECO:0000313" key="11">
    <source>
        <dbReference type="EMBL" id="EEN82617.1"/>
    </source>
</evidence>
<keyword evidence="2 10" id="KW-0479">Metal-binding</keyword>